<protein>
    <submittedName>
        <fullName evidence="2">Hypothetical_protein</fullName>
    </submittedName>
</protein>
<evidence type="ECO:0000313" key="3">
    <source>
        <dbReference type="Proteomes" id="UP001642409"/>
    </source>
</evidence>
<proteinExistence type="predicted"/>
<evidence type="ECO:0000313" key="1">
    <source>
        <dbReference type="EMBL" id="CAI9927797.1"/>
    </source>
</evidence>
<gene>
    <name evidence="1" type="ORF">HINF_LOCUS15442</name>
    <name evidence="2" type="ORF">HINF_LOCUS3251</name>
</gene>
<dbReference type="AlphaFoldDB" id="A0AA86NZT1"/>
<evidence type="ECO:0000313" key="2">
    <source>
        <dbReference type="EMBL" id="CAL5975276.1"/>
    </source>
</evidence>
<reference evidence="1" key="1">
    <citation type="submission" date="2023-06" db="EMBL/GenBank/DDBJ databases">
        <authorList>
            <person name="Kurt Z."/>
        </authorList>
    </citation>
    <scope>NUCLEOTIDE SEQUENCE</scope>
</reference>
<reference evidence="2 3" key="2">
    <citation type="submission" date="2024-07" db="EMBL/GenBank/DDBJ databases">
        <authorList>
            <person name="Akdeniz Z."/>
        </authorList>
    </citation>
    <scope>NUCLEOTIDE SEQUENCE [LARGE SCALE GENOMIC DNA]</scope>
</reference>
<dbReference type="EMBL" id="CATOUU010000386">
    <property type="protein sequence ID" value="CAI9927797.1"/>
    <property type="molecule type" value="Genomic_DNA"/>
</dbReference>
<name>A0AA86NZT1_9EUKA</name>
<dbReference type="Proteomes" id="UP001642409">
    <property type="component" value="Unassembled WGS sequence"/>
</dbReference>
<sequence length="117" mass="13464">MGSKIGWCELCVSRISLRLNRTAQRRSTRCKLVGQNIWVCSTFWKLAVCSETRFTQYLFDRNTTPPESQQQEPVILTCKFQISTFNTMLDCEVFKFSNCTIAVIPKEVTAAQQKRAT</sequence>
<keyword evidence="3" id="KW-1185">Reference proteome</keyword>
<organism evidence="1">
    <name type="scientific">Hexamita inflata</name>
    <dbReference type="NCBI Taxonomy" id="28002"/>
    <lineage>
        <taxon>Eukaryota</taxon>
        <taxon>Metamonada</taxon>
        <taxon>Diplomonadida</taxon>
        <taxon>Hexamitidae</taxon>
        <taxon>Hexamitinae</taxon>
        <taxon>Hexamita</taxon>
    </lineage>
</organism>
<comment type="caution">
    <text evidence="1">The sequence shown here is derived from an EMBL/GenBank/DDBJ whole genome shotgun (WGS) entry which is preliminary data.</text>
</comment>
<accession>A0AA86NZT1</accession>
<dbReference type="EMBL" id="CAXDID020000006">
    <property type="protein sequence ID" value="CAL5975276.1"/>
    <property type="molecule type" value="Genomic_DNA"/>
</dbReference>